<feature type="compositionally biased region" description="Basic residues" evidence="1">
    <location>
        <begin position="69"/>
        <end position="78"/>
    </location>
</feature>
<organism evidence="3 4">
    <name type="scientific">Bacillus mesophilum</name>
    <dbReference type="NCBI Taxonomy" id="1071718"/>
    <lineage>
        <taxon>Bacteria</taxon>
        <taxon>Bacillati</taxon>
        <taxon>Bacillota</taxon>
        <taxon>Bacilli</taxon>
        <taxon>Bacillales</taxon>
        <taxon>Bacillaceae</taxon>
        <taxon>Bacillus</taxon>
    </lineage>
</organism>
<evidence type="ECO:0000256" key="1">
    <source>
        <dbReference type="SAM" id="MobiDB-lite"/>
    </source>
</evidence>
<feature type="region of interest" description="Disordered" evidence="1">
    <location>
        <begin position="57"/>
        <end position="125"/>
    </location>
</feature>
<evidence type="ECO:0000256" key="2">
    <source>
        <dbReference type="SAM" id="Phobius"/>
    </source>
</evidence>
<comment type="caution">
    <text evidence="3">The sequence shown here is derived from an EMBL/GenBank/DDBJ whole genome shotgun (WGS) entry which is preliminary data.</text>
</comment>
<keyword evidence="2" id="KW-0812">Transmembrane</keyword>
<protein>
    <submittedName>
        <fullName evidence="3">Uncharacterized protein</fullName>
    </submittedName>
</protein>
<keyword evidence="2" id="KW-1133">Transmembrane helix</keyword>
<dbReference type="AlphaFoldDB" id="A0A7V7RN25"/>
<dbReference type="NCBIfam" id="NF041554">
    <property type="entry name" value="SA1362_fam"/>
    <property type="match status" value="1"/>
</dbReference>
<evidence type="ECO:0000313" key="3">
    <source>
        <dbReference type="EMBL" id="KAB2333830.1"/>
    </source>
</evidence>
<dbReference type="OrthoDB" id="2989424at2"/>
<feature type="compositionally biased region" description="Low complexity" evidence="1">
    <location>
        <begin position="83"/>
        <end position="97"/>
    </location>
</feature>
<feature type="compositionally biased region" description="Basic residues" evidence="1">
    <location>
        <begin position="116"/>
        <end position="125"/>
    </location>
</feature>
<dbReference type="Proteomes" id="UP000441354">
    <property type="component" value="Unassembled WGS sequence"/>
</dbReference>
<gene>
    <name evidence="3" type="ORF">F7732_07020</name>
</gene>
<feature type="transmembrane region" description="Helical" evidence="2">
    <location>
        <begin position="7"/>
        <end position="26"/>
    </location>
</feature>
<feature type="transmembrane region" description="Helical" evidence="2">
    <location>
        <begin position="32"/>
        <end position="50"/>
    </location>
</feature>
<accession>A0A7V7RN25</accession>
<dbReference type="InterPro" id="IPR048110">
    <property type="entry name" value="SA1362/YqhP-like"/>
</dbReference>
<keyword evidence="2" id="KW-0472">Membrane</keyword>
<sequence>MKNRVSFYVVAALIILGVLGIAVSVFSDPAGVLRTVAIAAIVIAIIYFLITRVTSSNTGNKENHAFKQAARKSKKRFMKKDATSSASRKTKTASLTSIKKPKKKSSVQLTVIEGKKSKRKNRASL</sequence>
<proteinExistence type="predicted"/>
<name>A0A7V7RN25_9BACI</name>
<reference evidence="3 4" key="1">
    <citation type="journal article" date="2014" name="Arch. Microbiol.">
        <title>Bacillus mesophilum sp. nov., strain IITR-54T, a novel 4-chlorobiphenyl dechlorinating bacterium.</title>
        <authorList>
            <person name="Manickam N."/>
            <person name="Singh N.K."/>
            <person name="Bajaj A."/>
            <person name="Kumar R.M."/>
            <person name="Kaur G."/>
            <person name="Kaur N."/>
            <person name="Bala M."/>
            <person name="Kumar A."/>
            <person name="Mayilraj S."/>
        </authorList>
    </citation>
    <scope>NUCLEOTIDE SEQUENCE [LARGE SCALE GENOMIC DNA]</scope>
    <source>
        <strain evidence="3 4">IITR-54</strain>
    </source>
</reference>
<keyword evidence="4" id="KW-1185">Reference proteome</keyword>
<evidence type="ECO:0000313" key="4">
    <source>
        <dbReference type="Proteomes" id="UP000441354"/>
    </source>
</evidence>
<dbReference type="EMBL" id="WBOT01000002">
    <property type="protein sequence ID" value="KAB2333830.1"/>
    <property type="molecule type" value="Genomic_DNA"/>
</dbReference>